<name>A0A6I4V1G2_9SPHN</name>
<dbReference type="InterPro" id="IPR018247">
    <property type="entry name" value="EF_Hand_1_Ca_BS"/>
</dbReference>
<feature type="signal peptide" evidence="2">
    <location>
        <begin position="1"/>
        <end position="26"/>
    </location>
</feature>
<dbReference type="Pfam" id="PF13202">
    <property type="entry name" value="EF-hand_5"/>
    <property type="match status" value="3"/>
</dbReference>
<feature type="compositionally biased region" description="Basic and acidic residues" evidence="1">
    <location>
        <begin position="182"/>
        <end position="192"/>
    </location>
</feature>
<evidence type="ECO:0000313" key="5">
    <source>
        <dbReference type="Proteomes" id="UP000471435"/>
    </source>
</evidence>
<proteinExistence type="predicted"/>
<dbReference type="Gene3D" id="1.10.238.10">
    <property type="entry name" value="EF-hand"/>
    <property type="match status" value="2"/>
</dbReference>
<feature type="domain" description="EF-hand" evidence="3">
    <location>
        <begin position="167"/>
        <end position="202"/>
    </location>
</feature>
<dbReference type="InterPro" id="IPR011992">
    <property type="entry name" value="EF-hand-dom_pair"/>
</dbReference>
<reference evidence="4 5" key="1">
    <citation type="submission" date="2019-12" db="EMBL/GenBank/DDBJ databases">
        <title>Genomic-based taxomic classification of the family Erythrobacteraceae.</title>
        <authorList>
            <person name="Xu L."/>
        </authorList>
    </citation>
    <scope>NUCLEOTIDE SEQUENCE [LARGE SCALE GENOMIC DNA]</scope>
    <source>
        <strain evidence="4 5">SW-109</strain>
    </source>
</reference>
<sequence>MKTPTKKITLALSAAALALVGGTAIAAQQNDRRGADANGDKIITLAEHNAHADTMFARLDADGNGVINTEDRAARKEARFARLDADGNGEVTKAEMDAAASERRAKRADRADARFARLDTDNSGGISAAEMDAAREMRSERRGKRGDRMEARGKRGGDKMARGNRGKRGKQGMAMLRQADTNGDKAISRAEFDAAMTARFQKMDTDNSGSISQEERQAARAERKAARQAR</sequence>
<keyword evidence="5" id="KW-1185">Reference proteome</keyword>
<feature type="compositionally biased region" description="Basic and acidic residues" evidence="1">
    <location>
        <begin position="213"/>
        <end position="230"/>
    </location>
</feature>
<dbReference type="OrthoDB" id="113323at2"/>
<dbReference type="SMART" id="SM00054">
    <property type="entry name" value="EFh"/>
    <property type="match status" value="3"/>
</dbReference>
<dbReference type="SUPFAM" id="SSF47473">
    <property type="entry name" value="EF-hand"/>
    <property type="match status" value="1"/>
</dbReference>
<feature type="region of interest" description="Disordered" evidence="1">
    <location>
        <begin position="131"/>
        <end position="230"/>
    </location>
</feature>
<accession>A0A6I4V1G2</accession>
<protein>
    <recommendedName>
        <fullName evidence="3">EF-hand domain-containing protein</fullName>
    </recommendedName>
</protein>
<comment type="caution">
    <text evidence="4">The sequence shown here is derived from an EMBL/GenBank/DDBJ whole genome shotgun (WGS) entry which is preliminary data.</text>
</comment>
<dbReference type="InterPro" id="IPR002048">
    <property type="entry name" value="EF_hand_dom"/>
</dbReference>
<dbReference type="GO" id="GO:0005509">
    <property type="term" value="F:calcium ion binding"/>
    <property type="evidence" value="ECO:0007669"/>
    <property type="project" value="InterPro"/>
</dbReference>
<feature type="domain" description="EF-hand" evidence="3">
    <location>
        <begin position="71"/>
        <end position="106"/>
    </location>
</feature>
<dbReference type="Proteomes" id="UP000471435">
    <property type="component" value="Unassembled WGS sequence"/>
</dbReference>
<evidence type="ECO:0000259" key="3">
    <source>
        <dbReference type="PROSITE" id="PS50222"/>
    </source>
</evidence>
<dbReference type="AlphaFoldDB" id="A0A6I4V1G2"/>
<evidence type="ECO:0000256" key="2">
    <source>
        <dbReference type="SAM" id="SignalP"/>
    </source>
</evidence>
<dbReference type="RefSeq" id="WP_160730942.1">
    <property type="nucleotide sequence ID" value="NZ_WTYP01000002.1"/>
</dbReference>
<dbReference type="PROSITE" id="PS00018">
    <property type="entry name" value="EF_HAND_1"/>
    <property type="match status" value="2"/>
</dbReference>
<feature type="chain" id="PRO_5026215747" description="EF-hand domain-containing protein" evidence="2">
    <location>
        <begin position="27"/>
        <end position="230"/>
    </location>
</feature>
<gene>
    <name evidence="4" type="ORF">GRI43_09825</name>
</gene>
<evidence type="ECO:0000256" key="1">
    <source>
        <dbReference type="SAM" id="MobiDB-lite"/>
    </source>
</evidence>
<dbReference type="EMBL" id="WTYP01000002">
    <property type="protein sequence ID" value="MXP47678.1"/>
    <property type="molecule type" value="Genomic_DNA"/>
</dbReference>
<dbReference type="PROSITE" id="PS50222">
    <property type="entry name" value="EF_HAND_2"/>
    <property type="match status" value="2"/>
</dbReference>
<organism evidence="4 5">
    <name type="scientific">Pontixanthobacter luteolus</name>
    <dbReference type="NCBI Taxonomy" id="295089"/>
    <lineage>
        <taxon>Bacteria</taxon>
        <taxon>Pseudomonadati</taxon>
        <taxon>Pseudomonadota</taxon>
        <taxon>Alphaproteobacteria</taxon>
        <taxon>Sphingomonadales</taxon>
        <taxon>Erythrobacteraceae</taxon>
        <taxon>Pontixanthobacter</taxon>
    </lineage>
</organism>
<feature type="compositionally biased region" description="Basic and acidic residues" evidence="1">
    <location>
        <begin position="132"/>
        <end position="161"/>
    </location>
</feature>
<evidence type="ECO:0000313" key="4">
    <source>
        <dbReference type="EMBL" id="MXP47678.1"/>
    </source>
</evidence>
<keyword evidence="2" id="KW-0732">Signal</keyword>